<reference evidence="3" key="1">
    <citation type="submission" date="2014-03" db="EMBL/GenBank/DDBJ databases">
        <authorList>
            <person name="Aksoy S."/>
            <person name="Warren W."/>
            <person name="Wilson R.K."/>
        </authorList>
    </citation>
    <scope>NUCLEOTIDE SEQUENCE [LARGE SCALE GENOMIC DNA]</scope>
    <source>
        <strain evidence="3">IAEA</strain>
    </source>
</reference>
<dbReference type="Proteomes" id="UP000092445">
    <property type="component" value="Unassembled WGS sequence"/>
</dbReference>
<name>A0A1A9ZJI5_GLOPL</name>
<protein>
    <submittedName>
        <fullName evidence="2">Uncharacterized protein</fullName>
    </submittedName>
</protein>
<accession>A0A1A9ZJI5</accession>
<reference evidence="2" key="2">
    <citation type="submission" date="2020-05" db="UniProtKB">
        <authorList>
            <consortium name="EnsemblMetazoa"/>
        </authorList>
    </citation>
    <scope>IDENTIFICATION</scope>
    <source>
        <strain evidence="2">IAEA</strain>
    </source>
</reference>
<feature type="transmembrane region" description="Helical" evidence="1">
    <location>
        <begin position="74"/>
        <end position="97"/>
    </location>
</feature>
<sequence>MIYPAVIMRSIMLLFANAGVYLRCDYPAVYRKMLFLYYTTLHLRWALVCCYNAILYNATPYYMILVLHYPTPAILVTVLHITILILCCSTHVSYFTYGMIDDTWTTLLYTLHHSRSALYFHLVMDTYLTDTKDLLTVLRSPSNVA</sequence>
<evidence type="ECO:0000313" key="3">
    <source>
        <dbReference type="Proteomes" id="UP000092445"/>
    </source>
</evidence>
<dbReference type="EnsemblMetazoa" id="GPAI016828-RA">
    <property type="protein sequence ID" value="GPAI016828-PA"/>
    <property type="gene ID" value="GPAI016828"/>
</dbReference>
<keyword evidence="1" id="KW-1133">Transmembrane helix</keyword>
<evidence type="ECO:0000256" key="1">
    <source>
        <dbReference type="SAM" id="Phobius"/>
    </source>
</evidence>
<evidence type="ECO:0000313" key="2">
    <source>
        <dbReference type="EnsemblMetazoa" id="GPAI016828-PA"/>
    </source>
</evidence>
<proteinExistence type="predicted"/>
<dbReference type="AlphaFoldDB" id="A0A1A9ZJI5"/>
<organism evidence="2 3">
    <name type="scientific">Glossina pallidipes</name>
    <name type="common">Tsetse fly</name>
    <dbReference type="NCBI Taxonomy" id="7398"/>
    <lineage>
        <taxon>Eukaryota</taxon>
        <taxon>Metazoa</taxon>
        <taxon>Ecdysozoa</taxon>
        <taxon>Arthropoda</taxon>
        <taxon>Hexapoda</taxon>
        <taxon>Insecta</taxon>
        <taxon>Pterygota</taxon>
        <taxon>Neoptera</taxon>
        <taxon>Endopterygota</taxon>
        <taxon>Diptera</taxon>
        <taxon>Brachycera</taxon>
        <taxon>Muscomorpha</taxon>
        <taxon>Hippoboscoidea</taxon>
        <taxon>Glossinidae</taxon>
        <taxon>Glossina</taxon>
    </lineage>
</organism>
<feature type="transmembrane region" description="Helical" evidence="1">
    <location>
        <begin position="34"/>
        <end position="54"/>
    </location>
</feature>
<keyword evidence="1" id="KW-0472">Membrane</keyword>
<keyword evidence="3" id="KW-1185">Reference proteome</keyword>
<feature type="transmembrane region" description="Helical" evidence="1">
    <location>
        <begin position="6"/>
        <end position="22"/>
    </location>
</feature>
<dbReference type="VEuPathDB" id="VectorBase:GPAI016828"/>
<keyword evidence="1" id="KW-0812">Transmembrane</keyword>